<keyword evidence="2" id="KW-1185">Reference proteome</keyword>
<dbReference type="RefSeq" id="WP_267774880.1">
    <property type="nucleotide sequence ID" value="NZ_JAPNKE010000002.1"/>
</dbReference>
<reference evidence="1" key="1">
    <citation type="submission" date="2022-11" db="EMBL/GenBank/DDBJ databases">
        <title>Minimal conservation of predation-associated metabolite biosynthetic gene clusters underscores biosynthetic potential of Myxococcota including descriptions for ten novel species: Archangium lansinium sp. nov., Myxococcus landrumus sp. nov., Nannocystis bai.</title>
        <authorList>
            <person name="Ahearne A."/>
            <person name="Stevens C."/>
            <person name="Phillips K."/>
        </authorList>
    </citation>
    <scope>NUCLEOTIDE SEQUENCE</scope>
    <source>
        <strain evidence="1">Na p29</strain>
    </source>
</reference>
<name>A0A9X3EY56_9BACT</name>
<comment type="caution">
    <text evidence="1">The sequence shown here is derived from an EMBL/GenBank/DDBJ whole genome shotgun (WGS) entry which is preliminary data.</text>
</comment>
<dbReference type="AlphaFoldDB" id="A0A9X3EY56"/>
<evidence type="ECO:0000313" key="2">
    <source>
        <dbReference type="Proteomes" id="UP001150924"/>
    </source>
</evidence>
<accession>A0A9X3EY56</accession>
<proteinExistence type="predicted"/>
<sequence>MRLAVGGALAVVGDPSRLTAIEPELQAARAAGVPVVLGSGGEPGGGQVSRLELAVSQARRAWFAAEAVINSRPLAEVRELLAAGRASRRRA</sequence>
<protein>
    <submittedName>
        <fullName evidence="1">Uncharacterized protein</fullName>
    </submittedName>
</protein>
<dbReference type="Proteomes" id="UP001150924">
    <property type="component" value="Unassembled WGS sequence"/>
</dbReference>
<dbReference type="EMBL" id="JAPNKE010000002">
    <property type="protein sequence ID" value="MCY1011595.1"/>
    <property type="molecule type" value="Genomic_DNA"/>
</dbReference>
<evidence type="ECO:0000313" key="1">
    <source>
        <dbReference type="EMBL" id="MCY1011595.1"/>
    </source>
</evidence>
<gene>
    <name evidence="1" type="ORF">OV079_39735</name>
</gene>
<organism evidence="1 2">
    <name type="scientific">Nannocystis pusilla</name>
    <dbReference type="NCBI Taxonomy" id="889268"/>
    <lineage>
        <taxon>Bacteria</taxon>
        <taxon>Pseudomonadati</taxon>
        <taxon>Myxococcota</taxon>
        <taxon>Polyangia</taxon>
        <taxon>Nannocystales</taxon>
        <taxon>Nannocystaceae</taxon>
        <taxon>Nannocystis</taxon>
    </lineage>
</organism>